<evidence type="ECO:0000313" key="1">
    <source>
        <dbReference type="EMBL" id="MED6181894.1"/>
    </source>
</evidence>
<evidence type="ECO:0000313" key="2">
    <source>
        <dbReference type="Proteomes" id="UP001341840"/>
    </source>
</evidence>
<protein>
    <submittedName>
        <fullName evidence="1">Uncharacterized protein</fullName>
    </submittedName>
</protein>
<gene>
    <name evidence="1" type="ORF">PIB30_023563</name>
</gene>
<name>A0ABU6W7Y4_9FABA</name>
<sequence>MIGDETSTISGFVLCFEDDNVDGEKENQPIACFKEHLHRMCLKYSTYGNTLYVLHLIVQGILNKRHAQSAELLESFPLIEQDLRTNLFEEGENDTCSGGHFCHVRDKRQNENLVRFKDQNTRRITLCEFWISRRPRVRLKRKCIDLGRKEHSFHEVTWSASNHKKSAKLIGFSSDSEIT</sequence>
<dbReference type="Proteomes" id="UP001341840">
    <property type="component" value="Unassembled WGS sequence"/>
</dbReference>
<comment type="caution">
    <text evidence="1">The sequence shown here is derived from an EMBL/GenBank/DDBJ whole genome shotgun (WGS) entry which is preliminary data.</text>
</comment>
<accession>A0ABU6W7Y4</accession>
<keyword evidence="2" id="KW-1185">Reference proteome</keyword>
<organism evidence="1 2">
    <name type="scientific">Stylosanthes scabra</name>
    <dbReference type="NCBI Taxonomy" id="79078"/>
    <lineage>
        <taxon>Eukaryota</taxon>
        <taxon>Viridiplantae</taxon>
        <taxon>Streptophyta</taxon>
        <taxon>Embryophyta</taxon>
        <taxon>Tracheophyta</taxon>
        <taxon>Spermatophyta</taxon>
        <taxon>Magnoliopsida</taxon>
        <taxon>eudicotyledons</taxon>
        <taxon>Gunneridae</taxon>
        <taxon>Pentapetalae</taxon>
        <taxon>rosids</taxon>
        <taxon>fabids</taxon>
        <taxon>Fabales</taxon>
        <taxon>Fabaceae</taxon>
        <taxon>Papilionoideae</taxon>
        <taxon>50 kb inversion clade</taxon>
        <taxon>dalbergioids sensu lato</taxon>
        <taxon>Dalbergieae</taxon>
        <taxon>Pterocarpus clade</taxon>
        <taxon>Stylosanthes</taxon>
    </lineage>
</organism>
<reference evidence="1 2" key="1">
    <citation type="journal article" date="2023" name="Plants (Basel)">
        <title>Bridging the Gap: Combining Genomics and Transcriptomics Approaches to Understand Stylosanthes scabra, an Orphan Legume from the Brazilian Caatinga.</title>
        <authorList>
            <person name="Ferreira-Neto J.R.C."/>
            <person name="da Silva M.D."/>
            <person name="Binneck E."/>
            <person name="de Melo N.F."/>
            <person name="da Silva R.H."/>
            <person name="de Melo A.L.T.M."/>
            <person name="Pandolfi V."/>
            <person name="Bustamante F.O."/>
            <person name="Brasileiro-Vidal A.C."/>
            <person name="Benko-Iseppon A.M."/>
        </authorList>
    </citation>
    <scope>NUCLEOTIDE SEQUENCE [LARGE SCALE GENOMIC DNA]</scope>
    <source>
        <tissue evidence="1">Leaves</tissue>
    </source>
</reference>
<dbReference type="EMBL" id="JASCZI010181325">
    <property type="protein sequence ID" value="MED6181894.1"/>
    <property type="molecule type" value="Genomic_DNA"/>
</dbReference>
<proteinExistence type="predicted"/>